<sequence>MSDNHAVPVKDILADPTHPAHAGVVFLAEKVSRGEVSLCACIGPVYGEPYCACEMRRRGLPPSDEHVKALEESTAKLKSLVASGALSSEPGNTTQPEIDVADVVKSHQIRFVQLPKMDIDAVVLATMRHLRAIGSKQQPRGIYVASRASIPERAARWKHLRDVEGWHIVSTWIDEAGDGETDDFSDLWLRIVDEIRGAERLILYVEADDFPLKGALIEVGIALAAGVKVFVVAPGVAIEARSRRPIGSWMDHPLVTLAPSMEAALEGAARRSRSDEEKAALLHRVFDKIDALPADDFTRKLATYKDGAVTKALVEMHEMSATVAATGKDND</sequence>
<protein>
    <submittedName>
        <fullName evidence="1">Uncharacterized protein</fullName>
    </submittedName>
</protein>
<gene>
    <name evidence="1" type="ORF">WJ96_05315</name>
</gene>
<evidence type="ECO:0000313" key="2">
    <source>
        <dbReference type="Proteomes" id="UP000056453"/>
    </source>
</evidence>
<comment type="caution">
    <text evidence="1">The sequence shown here is derived from an EMBL/GenBank/DDBJ whole genome shotgun (WGS) entry which is preliminary data.</text>
</comment>
<organism evidence="1 2">
    <name type="scientific">Burkholderia ubonensis</name>
    <dbReference type="NCBI Taxonomy" id="101571"/>
    <lineage>
        <taxon>Bacteria</taxon>
        <taxon>Pseudomonadati</taxon>
        <taxon>Pseudomonadota</taxon>
        <taxon>Betaproteobacteria</taxon>
        <taxon>Burkholderiales</taxon>
        <taxon>Burkholderiaceae</taxon>
        <taxon>Burkholderia</taxon>
        <taxon>Burkholderia cepacia complex</taxon>
    </lineage>
</organism>
<keyword evidence="2" id="KW-1185">Reference proteome</keyword>
<reference evidence="1 2" key="1">
    <citation type="submission" date="2015-11" db="EMBL/GenBank/DDBJ databases">
        <title>Expanding the genomic diversity of Burkholderia species for the development of highly accurate diagnostics.</title>
        <authorList>
            <person name="Sahl J."/>
            <person name="Keim P."/>
            <person name="Wagner D."/>
        </authorList>
    </citation>
    <scope>NUCLEOTIDE SEQUENCE [LARGE SCALE GENOMIC DNA]</scope>
    <source>
        <strain evidence="1 2">MSMB1808WGS</strain>
    </source>
</reference>
<dbReference type="Proteomes" id="UP000056453">
    <property type="component" value="Unassembled WGS sequence"/>
</dbReference>
<proteinExistence type="predicted"/>
<dbReference type="EMBL" id="LPBJ01000047">
    <property type="protein sequence ID" value="KVP97991.1"/>
    <property type="molecule type" value="Genomic_DNA"/>
</dbReference>
<dbReference type="AlphaFoldDB" id="A0AAW3N1X1"/>
<name>A0AAW3N1X1_9BURK</name>
<evidence type="ECO:0000313" key="1">
    <source>
        <dbReference type="EMBL" id="KVP97991.1"/>
    </source>
</evidence>
<accession>A0AAW3N1X1</accession>
<dbReference type="RefSeq" id="WP_059954111.1">
    <property type="nucleotide sequence ID" value="NZ_LPBJ01000047.1"/>
</dbReference>